<comment type="caution">
    <text evidence="4">The sequence shown here is derived from an EMBL/GenBank/DDBJ whole genome shotgun (WGS) entry which is preliminary data.</text>
</comment>
<feature type="signal peptide" evidence="2">
    <location>
        <begin position="1"/>
        <end position="27"/>
    </location>
</feature>
<dbReference type="InterPro" id="IPR036116">
    <property type="entry name" value="FN3_sf"/>
</dbReference>
<evidence type="ECO:0000259" key="3">
    <source>
        <dbReference type="PROSITE" id="PS50853"/>
    </source>
</evidence>
<sequence length="783" mass="83175">MKLNKFGWFCLVLALIAGLLNAAPAHAAASKYTGGLLDGVALPTGSVIGQPAGNAVTQLTDNNAATAFEVNRSKLVWHTFSAPTEISAVIINKYAGHQAMIEFYDANHNLLLTHKPVVNDGVESLPAPISNVTTVVLKTTGSYSTIAEWNVFTTPSAAPSVPAINWIQAGDKTVTLEWGSTGAKTYHVKRAMSPGGPYALLASNVKGTAYTDKDVSNGITYYYVVSALNEAGESAHSGEKSIKPNATKYTGGLLDGLTLKAGASLTNPTENVRLLTDNNPATAYEVNRSKFVWHTFSAPTEISAVIVNKHAGHEAMIEFYDANHNLLLTHKPVVNDGVESLPAPVRNVTTAVLKTTGSYSTISEWNLFTTPSVAPSVPTINWIQAGDKTVTLEWVSTGAKSYHVKRATSPGGPYALLASNVKGTAYTDKAVTNGVTYYYVVSAVNEAGESAHSGEKSIKPDATKYTGGLLDGLTLKAGASLANPTENVRLLTDNNPATAYEVNRNRIVWHTFSAPAEISGVIVNKHAGHEAVVELYDANNNLLLSYKPVTNDSVESLPSPVADVATVVLKTAGSYSTVAEWNVFGKVTAEPPAEDIILTGTAGDARALLSWNTINDATGYNVKRSDTTGGPYATIATVTSSTYAYTDTNVVNGTVYYYVVTALYESGESANSNEVSVMPKAGDNPGPDPGEPGTPGERALLRITLVNGADKEYDLSMTEVNAFISWYEGRAAGTGPITFSIDKHRNNKGPFKQRKDIIIYDKIITFEVNSYDISANGGLNPAE</sequence>
<dbReference type="Proteomes" id="UP001207626">
    <property type="component" value="Unassembled WGS sequence"/>
</dbReference>
<proteinExistence type="predicted"/>
<evidence type="ECO:0000256" key="2">
    <source>
        <dbReference type="SAM" id="SignalP"/>
    </source>
</evidence>
<dbReference type="Gene3D" id="2.60.40.10">
    <property type="entry name" value="Immunoglobulins"/>
    <property type="match status" value="3"/>
</dbReference>
<evidence type="ECO:0000256" key="1">
    <source>
        <dbReference type="SAM" id="MobiDB-lite"/>
    </source>
</evidence>
<dbReference type="SUPFAM" id="SSF49265">
    <property type="entry name" value="Fibronectin type III"/>
    <property type="match status" value="3"/>
</dbReference>
<dbReference type="InterPro" id="IPR003961">
    <property type="entry name" value="FN3_dom"/>
</dbReference>
<keyword evidence="2" id="KW-0732">Signal</keyword>
<name>A0ABT4DUB6_9BACL</name>
<reference evidence="4 5" key="1">
    <citation type="submission" date="2022-05" db="EMBL/GenBank/DDBJ databases">
        <title>Genome Sequencing of Bee-Associated Microbes.</title>
        <authorList>
            <person name="Dunlap C."/>
        </authorList>
    </citation>
    <scope>NUCLEOTIDE SEQUENCE [LARGE SCALE GENOMIC DNA]</scope>
    <source>
        <strain evidence="4 5">NRRL NRS-1438</strain>
    </source>
</reference>
<feature type="chain" id="PRO_5045642905" evidence="2">
    <location>
        <begin position="28"/>
        <end position="783"/>
    </location>
</feature>
<dbReference type="PROSITE" id="PS50853">
    <property type="entry name" value="FN3"/>
    <property type="match status" value="3"/>
</dbReference>
<evidence type="ECO:0000313" key="4">
    <source>
        <dbReference type="EMBL" id="MCY9520901.1"/>
    </source>
</evidence>
<feature type="domain" description="Fibronectin type-III" evidence="3">
    <location>
        <begin position="158"/>
        <end position="250"/>
    </location>
</feature>
<dbReference type="CDD" id="cd00063">
    <property type="entry name" value="FN3"/>
    <property type="match status" value="2"/>
</dbReference>
<organism evidence="4 5">
    <name type="scientific">Paenibacillus apiarius</name>
    <dbReference type="NCBI Taxonomy" id="46240"/>
    <lineage>
        <taxon>Bacteria</taxon>
        <taxon>Bacillati</taxon>
        <taxon>Bacillota</taxon>
        <taxon>Bacilli</taxon>
        <taxon>Bacillales</taxon>
        <taxon>Paenibacillaceae</taxon>
        <taxon>Paenibacillus</taxon>
    </lineage>
</organism>
<dbReference type="RefSeq" id="WP_087435590.1">
    <property type="nucleotide sequence ID" value="NZ_JAMDLV010000036.1"/>
</dbReference>
<protein>
    <submittedName>
        <fullName evidence="4">Fibronectin type III domain-containing protein</fullName>
    </submittedName>
</protein>
<feature type="region of interest" description="Disordered" evidence="1">
    <location>
        <begin position="674"/>
        <end position="696"/>
    </location>
</feature>
<feature type="domain" description="Fibronectin type-III" evidence="3">
    <location>
        <begin position="591"/>
        <end position="682"/>
    </location>
</feature>
<gene>
    <name evidence="4" type="ORF">M5X09_14680</name>
</gene>
<accession>A0ABT4DUB6</accession>
<feature type="domain" description="Fibronectin type-III" evidence="3">
    <location>
        <begin position="374"/>
        <end position="463"/>
    </location>
</feature>
<keyword evidence="5" id="KW-1185">Reference proteome</keyword>
<evidence type="ECO:0000313" key="5">
    <source>
        <dbReference type="Proteomes" id="UP001207626"/>
    </source>
</evidence>
<dbReference type="InterPro" id="IPR013783">
    <property type="entry name" value="Ig-like_fold"/>
</dbReference>
<dbReference type="EMBL" id="JAMDLW010000019">
    <property type="protein sequence ID" value="MCY9520901.1"/>
    <property type="molecule type" value="Genomic_DNA"/>
</dbReference>
<dbReference type="SMART" id="SM00060">
    <property type="entry name" value="FN3"/>
    <property type="match status" value="3"/>
</dbReference>